<dbReference type="RefSeq" id="WP_102167497.1">
    <property type="nucleotide sequence ID" value="NZ_CP136964.1"/>
</dbReference>
<feature type="transmembrane region" description="Helical" evidence="1">
    <location>
        <begin position="82"/>
        <end position="101"/>
    </location>
</feature>
<dbReference type="InterPro" id="IPR007820">
    <property type="entry name" value="AbrB_fam"/>
</dbReference>
<dbReference type="Pfam" id="PF05145">
    <property type="entry name" value="AbrB"/>
    <property type="match status" value="1"/>
</dbReference>
<gene>
    <name evidence="2" type="ORF">CJ229_002385</name>
</gene>
<keyword evidence="1" id="KW-0472">Membrane</keyword>
<name>A0AAF0YJE5_9STAP</name>
<dbReference type="NCBIfam" id="TIGR03082">
    <property type="entry name" value="Gneg_AbrB_dup"/>
    <property type="match status" value="2"/>
</dbReference>
<organism evidence="2 3">
    <name type="scientific">Nosocomiicoccus massiliensis</name>
    <dbReference type="NCBI Taxonomy" id="1232430"/>
    <lineage>
        <taxon>Bacteria</taxon>
        <taxon>Bacillati</taxon>
        <taxon>Bacillota</taxon>
        <taxon>Bacilli</taxon>
        <taxon>Bacillales</taxon>
        <taxon>Staphylococcaceae</taxon>
        <taxon>Nosocomiicoccus</taxon>
    </lineage>
</organism>
<dbReference type="EMBL" id="CP136964">
    <property type="protein sequence ID" value="WOS96611.1"/>
    <property type="molecule type" value="Genomic_DNA"/>
</dbReference>
<protein>
    <submittedName>
        <fullName evidence="2">AbrB family transcriptional regulator</fullName>
    </submittedName>
</protein>
<dbReference type="Proteomes" id="UP000243626">
    <property type="component" value="Chromosome"/>
</dbReference>
<keyword evidence="1" id="KW-0812">Transmembrane</keyword>
<feature type="transmembrane region" description="Helical" evidence="1">
    <location>
        <begin position="56"/>
        <end position="76"/>
    </location>
</feature>
<accession>A0AAF0YJE5</accession>
<dbReference type="AlphaFoldDB" id="A0AAF0YJE5"/>
<feature type="transmembrane region" description="Helical" evidence="1">
    <location>
        <begin position="180"/>
        <end position="199"/>
    </location>
</feature>
<dbReference type="GO" id="GO:0010468">
    <property type="term" value="P:regulation of gene expression"/>
    <property type="evidence" value="ECO:0007669"/>
    <property type="project" value="InterPro"/>
</dbReference>
<evidence type="ECO:0000256" key="1">
    <source>
        <dbReference type="SAM" id="Phobius"/>
    </source>
</evidence>
<feature type="transmembrane region" description="Helical" evidence="1">
    <location>
        <begin position="138"/>
        <end position="160"/>
    </location>
</feature>
<dbReference type="GO" id="GO:0016020">
    <property type="term" value="C:membrane"/>
    <property type="evidence" value="ECO:0007669"/>
    <property type="project" value="InterPro"/>
</dbReference>
<keyword evidence="3" id="KW-1185">Reference proteome</keyword>
<evidence type="ECO:0000313" key="3">
    <source>
        <dbReference type="Proteomes" id="UP000243626"/>
    </source>
</evidence>
<feature type="transmembrane region" description="Helical" evidence="1">
    <location>
        <begin position="228"/>
        <end position="249"/>
    </location>
</feature>
<keyword evidence="1" id="KW-1133">Transmembrane helix</keyword>
<proteinExistence type="predicted"/>
<dbReference type="PIRSF" id="PIRSF038991">
    <property type="entry name" value="Protein_AbrB"/>
    <property type="match status" value="1"/>
</dbReference>
<dbReference type="PANTHER" id="PTHR38457:SF1">
    <property type="entry name" value="REGULATOR ABRB-RELATED"/>
    <property type="match status" value="1"/>
</dbReference>
<dbReference type="KEGG" id="nmy:CJ229_002385"/>
<dbReference type="InterPro" id="IPR017516">
    <property type="entry name" value="AbrB_dup"/>
</dbReference>
<dbReference type="PANTHER" id="PTHR38457">
    <property type="entry name" value="REGULATOR ABRB-RELATED"/>
    <property type="match status" value="1"/>
</dbReference>
<feature type="transmembrane region" description="Helical" evidence="1">
    <location>
        <begin position="322"/>
        <end position="342"/>
    </location>
</feature>
<evidence type="ECO:0000313" key="2">
    <source>
        <dbReference type="EMBL" id="WOS96611.1"/>
    </source>
</evidence>
<sequence>MRFLKLLCLLVFIVLIGAVFKFFSIPLAYLFASIIGTLLFIRIIDNDIYFPKPFANSGVFVMGIQIGTSFTLPAIIKMTDDWYNIVIITILTLLLALLLSIPFRYLTNSTVETAVLASVPGALSQMIIMAEENKNADLMLVSLTQTSRIVFIVILVPMITHFSQSTSVSKITEVPNLSEVFSVYMLFIPIAGYVMYRLLRRIKFPAAILLGPMVPTIVWNLITEAPFTLDFVLIAFAQILFGIRIGMQITTLFSQLSLRDICAIVIQNIGLIVGSMLLVIIYTMFTSHEFTSLFLSAAPGGLAQIIVVAMESGGDIAMISSYHLFRIFFIILIVVPIVHYLLMRPRAQKS</sequence>
<feature type="transmembrane region" description="Helical" evidence="1">
    <location>
        <begin position="27"/>
        <end position="44"/>
    </location>
</feature>
<feature type="transmembrane region" description="Helical" evidence="1">
    <location>
        <begin position="290"/>
        <end position="310"/>
    </location>
</feature>
<reference evidence="3" key="1">
    <citation type="submission" date="2017-09" db="EMBL/GenBank/DDBJ databases">
        <title>Bacterial strain isolated from the female urinary microbiota.</title>
        <authorList>
            <person name="Thomas-White K."/>
            <person name="Kumar N."/>
            <person name="Forster S."/>
            <person name="Putonti C."/>
            <person name="Lawley T."/>
            <person name="Wolfe A.J."/>
        </authorList>
    </citation>
    <scope>NUCLEOTIDE SEQUENCE [LARGE SCALE GENOMIC DNA]</scope>
    <source>
        <strain evidence="3">UMB0959</strain>
    </source>
</reference>
<feature type="transmembrane region" description="Helical" evidence="1">
    <location>
        <begin position="261"/>
        <end position="284"/>
    </location>
</feature>